<keyword evidence="2" id="KW-1185">Reference proteome</keyword>
<organism evidence="1 2">
    <name type="scientific">Porticoccus litoralis</name>
    <dbReference type="NCBI Taxonomy" id="434086"/>
    <lineage>
        <taxon>Bacteria</taxon>
        <taxon>Pseudomonadati</taxon>
        <taxon>Pseudomonadota</taxon>
        <taxon>Gammaproteobacteria</taxon>
        <taxon>Cellvibrionales</taxon>
        <taxon>Porticoccaceae</taxon>
        <taxon>Porticoccus</taxon>
    </lineage>
</organism>
<dbReference type="AlphaFoldDB" id="A0AAW8B4B3"/>
<protein>
    <submittedName>
        <fullName evidence="1">Uncharacterized protein</fullName>
    </submittedName>
</protein>
<name>A0AAW8B4B3_9GAMM</name>
<reference evidence="1" key="2">
    <citation type="submission" date="2023-08" db="EMBL/GenBank/DDBJ databases">
        <authorList>
            <person name="Luo J."/>
        </authorList>
    </citation>
    <scope>NUCLEOTIDE SEQUENCE</scope>
    <source>
        <strain evidence="1">DSM 25064</strain>
    </source>
</reference>
<comment type="caution">
    <text evidence="1">The sequence shown here is derived from an EMBL/GenBank/DDBJ whole genome shotgun (WGS) entry which is preliminary data.</text>
</comment>
<evidence type="ECO:0000313" key="2">
    <source>
        <dbReference type="Proteomes" id="UP001178354"/>
    </source>
</evidence>
<proteinExistence type="predicted"/>
<evidence type="ECO:0000313" key="1">
    <source>
        <dbReference type="EMBL" id="MDP1521208.1"/>
    </source>
</evidence>
<dbReference type="InterPro" id="IPR046651">
    <property type="entry name" value="DUF6763"/>
</dbReference>
<reference evidence="1" key="1">
    <citation type="journal article" date="2010" name="Int. J. Syst. Evol. Microbiol.">
        <title>Porticoccus litoralis gen. nov., sp. nov., a gammaproteobacterium isolated from the Yellow Sea.</title>
        <authorList>
            <person name="Oh H.M."/>
            <person name="Kim H."/>
            <person name="Kim K.M."/>
            <person name="Min G.S."/>
            <person name="Cho J.C."/>
        </authorList>
    </citation>
    <scope>NUCLEOTIDE SEQUENCE</scope>
    <source>
        <strain evidence="1">DSM 25064</strain>
    </source>
</reference>
<sequence length="105" mass="11817">MASQVPVIGAWYQDAAEDEIFEVVAVDEHAGSIEVQYVGGEVSEIDLDTWQQLLLLAAEPPEDWRVSYELSNEDSLSSDDVYVPENWNDPLMDIDSDTIYGLDDY</sequence>
<gene>
    <name evidence="1" type="ORF">Q8A57_09530</name>
</gene>
<dbReference type="Pfam" id="PF20549">
    <property type="entry name" value="DUF6763"/>
    <property type="match status" value="1"/>
</dbReference>
<dbReference type="Proteomes" id="UP001178354">
    <property type="component" value="Unassembled WGS sequence"/>
</dbReference>
<dbReference type="RefSeq" id="WP_305170872.1">
    <property type="nucleotide sequence ID" value="NZ_JAUUUU010000005.1"/>
</dbReference>
<dbReference type="EMBL" id="JAUUUU010000005">
    <property type="protein sequence ID" value="MDP1521208.1"/>
    <property type="molecule type" value="Genomic_DNA"/>
</dbReference>
<accession>A0AAW8B4B3</accession>